<keyword evidence="1" id="KW-0645">Protease</keyword>
<dbReference type="InterPro" id="IPR001878">
    <property type="entry name" value="Znf_CCHC"/>
</dbReference>
<dbReference type="InterPro" id="IPR041577">
    <property type="entry name" value="RT_RNaseH_2"/>
</dbReference>
<dbReference type="GeneID" id="83216738"/>
<dbReference type="Gene3D" id="3.30.70.270">
    <property type="match status" value="2"/>
</dbReference>
<dbReference type="PROSITE" id="PS50878">
    <property type="entry name" value="RT_POL"/>
    <property type="match status" value="1"/>
</dbReference>
<dbReference type="GO" id="GO:0004190">
    <property type="term" value="F:aspartic-type endopeptidase activity"/>
    <property type="evidence" value="ECO:0007669"/>
    <property type="project" value="UniProtKB-KW"/>
</dbReference>
<dbReference type="SUPFAM" id="SSF57756">
    <property type="entry name" value="Retrovirus zinc finger-like domains"/>
    <property type="match status" value="1"/>
</dbReference>
<dbReference type="InterPro" id="IPR021109">
    <property type="entry name" value="Peptidase_aspartic_dom_sf"/>
</dbReference>
<evidence type="ECO:0000259" key="15">
    <source>
        <dbReference type="PROSITE" id="PS50158"/>
    </source>
</evidence>
<evidence type="ECO:0000256" key="7">
    <source>
        <dbReference type="ARBA" id="ARBA00022842"/>
    </source>
</evidence>
<dbReference type="GO" id="GO:0008270">
    <property type="term" value="F:zinc ion binding"/>
    <property type="evidence" value="ECO:0007669"/>
    <property type="project" value="UniProtKB-KW"/>
</dbReference>
<dbReference type="GO" id="GO:0003964">
    <property type="term" value="F:RNA-directed DNA polymerase activity"/>
    <property type="evidence" value="ECO:0007669"/>
    <property type="project" value="UniProtKB-KW"/>
</dbReference>
<dbReference type="Pfam" id="PF00098">
    <property type="entry name" value="zf-CCHC"/>
    <property type="match status" value="1"/>
</dbReference>
<reference evidence="17 18" key="1">
    <citation type="submission" date="2023-03" db="EMBL/GenBank/DDBJ databases">
        <title>Genome sequence of Lichtheimia ornata CBS 291.66.</title>
        <authorList>
            <person name="Mohabir J.T."/>
            <person name="Shea T.P."/>
            <person name="Kurbessoian T."/>
            <person name="Berby B."/>
            <person name="Fontaine J."/>
            <person name="Livny J."/>
            <person name="Gnirke A."/>
            <person name="Stajich J.E."/>
            <person name="Cuomo C.A."/>
        </authorList>
    </citation>
    <scope>NUCLEOTIDE SEQUENCE [LARGE SCALE GENOMIC DNA]</scope>
    <source>
        <strain evidence="17">CBS 291.66</strain>
    </source>
</reference>
<evidence type="ECO:0000256" key="10">
    <source>
        <dbReference type="ARBA" id="ARBA00023125"/>
    </source>
</evidence>
<feature type="compositionally biased region" description="Acidic residues" evidence="14">
    <location>
        <begin position="423"/>
        <end position="458"/>
    </location>
</feature>
<dbReference type="InterPro" id="IPR050951">
    <property type="entry name" value="Retrovirus_Pol_polyprotein"/>
</dbReference>
<dbReference type="InterPro" id="IPR043128">
    <property type="entry name" value="Rev_trsase/Diguanyl_cyclase"/>
</dbReference>
<dbReference type="GO" id="GO:0004519">
    <property type="term" value="F:endonuclease activity"/>
    <property type="evidence" value="ECO:0007669"/>
    <property type="project" value="UniProtKB-KW"/>
</dbReference>
<organism evidence="17 18">
    <name type="scientific">Lichtheimia ornata</name>
    <dbReference type="NCBI Taxonomy" id="688661"/>
    <lineage>
        <taxon>Eukaryota</taxon>
        <taxon>Fungi</taxon>
        <taxon>Fungi incertae sedis</taxon>
        <taxon>Mucoromycota</taxon>
        <taxon>Mucoromycotina</taxon>
        <taxon>Mucoromycetes</taxon>
        <taxon>Mucorales</taxon>
        <taxon>Lichtheimiaceae</taxon>
        <taxon>Lichtheimia</taxon>
    </lineage>
</organism>
<gene>
    <name evidence="17" type="ORF">O0I10_009331</name>
</gene>
<name>A0AAD7XUH0_9FUNG</name>
<feature type="region of interest" description="Disordered" evidence="14">
    <location>
        <begin position="288"/>
        <end position="313"/>
    </location>
</feature>
<keyword evidence="3" id="KW-0548">Nucleotidyltransferase</keyword>
<dbReference type="SUPFAM" id="SSF50630">
    <property type="entry name" value="Acid proteases"/>
    <property type="match status" value="1"/>
</dbReference>
<dbReference type="Proteomes" id="UP001234581">
    <property type="component" value="Unassembled WGS sequence"/>
</dbReference>
<dbReference type="CDD" id="cd01647">
    <property type="entry name" value="RT_LTR"/>
    <property type="match status" value="1"/>
</dbReference>
<keyword evidence="13" id="KW-0175">Coiled coil</keyword>
<feature type="region of interest" description="Disordered" evidence="14">
    <location>
        <begin position="421"/>
        <end position="460"/>
    </location>
</feature>
<comment type="caution">
    <text evidence="17">The sequence shown here is derived from an EMBL/GenBank/DDBJ whole genome shotgun (WGS) entry which is preliminary data.</text>
</comment>
<evidence type="ECO:0000256" key="12">
    <source>
        <dbReference type="PROSITE-ProRule" id="PRU00047"/>
    </source>
</evidence>
<keyword evidence="12" id="KW-0479">Metal-binding</keyword>
<protein>
    <recommendedName>
        <fullName evidence="19">Reverse transcriptase</fullName>
    </recommendedName>
</protein>
<evidence type="ECO:0000259" key="16">
    <source>
        <dbReference type="PROSITE" id="PS50878"/>
    </source>
</evidence>
<evidence type="ECO:0000256" key="2">
    <source>
        <dbReference type="ARBA" id="ARBA00022679"/>
    </source>
</evidence>
<keyword evidence="4" id="KW-0540">Nuclease</keyword>
<keyword evidence="4" id="KW-0378">Hydrolase</keyword>
<evidence type="ECO:0000256" key="3">
    <source>
        <dbReference type="ARBA" id="ARBA00022695"/>
    </source>
</evidence>
<evidence type="ECO:0008006" key="19">
    <source>
        <dbReference type="Google" id="ProtNLM"/>
    </source>
</evidence>
<dbReference type="InterPro" id="IPR000477">
    <property type="entry name" value="RT_dom"/>
</dbReference>
<sequence length="1167" mass="131038">MTNQENHGVMAPRGRNLEAELLRSLLAKPEHFYGKADEDPMGWLRSIKRLRRGGISDSSILLVAGSHLKGSAGDWWAEHEDDASTWEVFEEKFTERYASKSIKRDWWRRLESRKQKDGESVAELVEAQQALFQRLALKDERMKIDLLCKALKDDVGFEVEREEPETYAEAVDAAKKEESLRIKYKRAPEVGGGSSKSTSSGKSTVVMAASDRGSEVGSISSFDKALNEMNDKFNRLEINLMERLNRHVGNGNRGGYGYGGGYSLTCYNCGQVGHKAYQCNERMQEAGKVKGQQSTASGEASAPLKKRSKRRVVDDESNAITLPIAPNQVSQSTTKDVTMQDVKKRTRKPARRLEVDTNKQNIWDALGNAQVNMSFKDWLAIDKQAAKDLCDGIRFIHGRKPRKTTTNLPLSTQVNAVNLVGSDGEESEVEDEKEEEWEVDDEKEEEWEDELDGDDEGSASESYLFDSEFEDDDADGYLSDGSITQYPYNPESMGTARPFAVKVHINGEPVEAIADTGASVSVISKPLARRLDLPINKDLMSIQQLDERDTKPNGVCVNVPVSIGGKLRREHCTVLDRQSDLLLLGLPWMRAYGIKIDPTTLTLSIPSQEAKEDVVVQGYSRHKPKEYEDGDAVSNGPQVFMLQMVKHDTSQNAHETPSKVVAATLARGMKDDWYEGADSEGGMSQEGEEKRKEVCEEECEKEACEKEKEEPKEVKELLEKYQDCFVEHAGLGRVNAVSHEIKTTTDTPIKSKPYRLTWSEETQLRKELDHLLELGLIKPSQGEWTSPVLFVAKKDGSLRLCVDYRRLNKITVKDHFPLPFIDELVDSMGGARYFSTLDAASGYWQVPMHENSIRKTGFVTKYGVFDWCVLPFGLSTAPATFQRLMTRILQPLLGKCVHVFIDDIIVYSRTLDEHVAHLKQVFDICKEANLRIKKAKCMFASDSVEYLGHQITREGLKPTDRNVKKVLDMVAPSSKADVRSFLGMVGYYRRFIPDFADKAQPMQQLIKAKSEFVWGIQQEEAFKALKNALIHPPVLAYPDPNKVQILTTDASGKGIGAILSQSDDGSMEGEQVIAYASRALRGAETRYATTHVEALAIVTGMYHFRHYLRGRKFVLYTDHSALTYILNNPAPSPKVSRWSAATMEYDFVVKHRKGESNPADALSRLVR</sequence>
<dbReference type="InterPro" id="IPR043502">
    <property type="entry name" value="DNA/RNA_pol_sf"/>
</dbReference>
<dbReference type="GO" id="GO:0006508">
    <property type="term" value="P:proteolysis"/>
    <property type="evidence" value="ECO:0007669"/>
    <property type="project" value="InterPro"/>
</dbReference>
<dbReference type="GO" id="GO:0003676">
    <property type="term" value="F:nucleic acid binding"/>
    <property type="evidence" value="ECO:0007669"/>
    <property type="project" value="InterPro"/>
</dbReference>
<dbReference type="Pfam" id="PF00078">
    <property type="entry name" value="RVT_1"/>
    <property type="match status" value="1"/>
</dbReference>
<evidence type="ECO:0000256" key="6">
    <source>
        <dbReference type="ARBA" id="ARBA00022759"/>
    </source>
</evidence>
<evidence type="ECO:0000256" key="14">
    <source>
        <dbReference type="SAM" id="MobiDB-lite"/>
    </source>
</evidence>
<dbReference type="SUPFAM" id="SSF56672">
    <property type="entry name" value="DNA/RNA polymerases"/>
    <property type="match status" value="1"/>
</dbReference>
<keyword evidence="8" id="KW-0694">RNA-binding</keyword>
<dbReference type="PROSITE" id="PS50158">
    <property type="entry name" value="ZF_CCHC"/>
    <property type="match status" value="1"/>
</dbReference>
<evidence type="ECO:0000313" key="17">
    <source>
        <dbReference type="EMBL" id="KAJ8654935.1"/>
    </source>
</evidence>
<dbReference type="Pfam" id="PF17919">
    <property type="entry name" value="RT_RNaseH_2"/>
    <property type="match status" value="1"/>
</dbReference>
<dbReference type="PROSITE" id="PS00141">
    <property type="entry name" value="ASP_PROTEASE"/>
    <property type="match status" value="1"/>
</dbReference>
<dbReference type="RefSeq" id="XP_058339849.1">
    <property type="nucleotide sequence ID" value="XM_058489324.1"/>
</dbReference>
<dbReference type="CDD" id="cd00303">
    <property type="entry name" value="retropepsin_like"/>
    <property type="match status" value="1"/>
</dbReference>
<evidence type="ECO:0000313" key="18">
    <source>
        <dbReference type="Proteomes" id="UP001234581"/>
    </source>
</evidence>
<dbReference type="AlphaFoldDB" id="A0AAD7XUH0"/>
<keyword evidence="6" id="KW-0255">Endonuclease</keyword>
<dbReference type="PANTHER" id="PTHR37984">
    <property type="entry name" value="PROTEIN CBG26694"/>
    <property type="match status" value="1"/>
</dbReference>
<keyword evidence="11" id="KW-0511">Multifunctional enzyme</keyword>
<feature type="domain" description="Reverse transcriptase" evidence="16">
    <location>
        <begin position="772"/>
        <end position="951"/>
    </location>
</feature>
<keyword evidence="5" id="KW-0064">Aspartyl protease</keyword>
<proteinExistence type="predicted"/>
<feature type="domain" description="CCHC-type" evidence="15">
    <location>
        <begin position="266"/>
        <end position="281"/>
    </location>
</feature>
<dbReference type="FunFam" id="3.30.70.270:FF:000026">
    <property type="entry name" value="Transposon Ty3-G Gag-Pol polyprotein"/>
    <property type="match status" value="1"/>
</dbReference>
<dbReference type="InterPro" id="IPR001969">
    <property type="entry name" value="Aspartic_peptidase_AS"/>
</dbReference>
<keyword evidence="7" id="KW-0460">Magnesium</keyword>
<keyword evidence="2" id="KW-0808">Transferase</keyword>
<dbReference type="SMART" id="SM00343">
    <property type="entry name" value="ZnF_C2HC"/>
    <property type="match status" value="1"/>
</dbReference>
<evidence type="ECO:0000256" key="5">
    <source>
        <dbReference type="ARBA" id="ARBA00022750"/>
    </source>
</evidence>
<evidence type="ECO:0000256" key="13">
    <source>
        <dbReference type="SAM" id="Coils"/>
    </source>
</evidence>
<evidence type="ECO:0000256" key="8">
    <source>
        <dbReference type="ARBA" id="ARBA00022884"/>
    </source>
</evidence>
<feature type="coiled-coil region" evidence="13">
    <location>
        <begin position="219"/>
        <end position="246"/>
    </location>
</feature>
<dbReference type="CDD" id="cd09274">
    <property type="entry name" value="RNase_HI_RT_Ty3"/>
    <property type="match status" value="1"/>
</dbReference>
<dbReference type="InterPro" id="IPR036875">
    <property type="entry name" value="Znf_CCHC_sf"/>
</dbReference>
<evidence type="ECO:0000256" key="4">
    <source>
        <dbReference type="ARBA" id="ARBA00022722"/>
    </source>
</evidence>
<dbReference type="Gene3D" id="2.40.70.10">
    <property type="entry name" value="Acid Proteases"/>
    <property type="match status" value="1"/>
</dbReference>
<keyword evidence="10" id="KW-0238">DNA-binding</keyword>
<dbReference type="PANTHER" id="PTHR37984:SF5">
    <property type="entry name" value="PROTEIN NYNRIN-LIKE"/>
    <property type="match status" value="1"/>
</dbReference>
<evidence type="ECO:0000256" key="9">
    <source>
        <dbReference type="ARBA" id="ARBA00022908"/>
    </source>
</evidence>
<keyword evidence="12" id="KW-0863">Zinc-finger</keyword>
<keyword evidence="18" id="KW-1185">Reference proteome</keyword>
<evidence type="ECO:0000256" key="11">
    <source>
        <dbReference type="ARBA" id="ARBA00023268"/>
    </source>
</evidence>
<dbReference type="Gene3D" id="3.10.10.10">
    <property type="entry name" value="HIV Type 1 Reverse Transcriptase, subunit A, domain 1"/>
    <property type="match status" value="1"/>
</dbReference>
<dbReference type="EMBL" id="JARTCD010000054">
    <property type="protein sequence ID" value="KAJ8654935.1"/>
    <property type="molecule type" value="Genomic_DNA"/>
</dbReference>
<feature type="region of interest" description="Disordered" evidence="14">
    <location>
        <begin position="329"/>
        <end position="350"/>
    </location>
</feature>
<dbReference type="Pfam" id="PF13975">
    <property type="entry name" value="gag-asp_proteas"/>
    <property type="match status" value="1"/>
</dbReference>
<keyword evidence="9" id="KW-0229">DNA integration</keyword>
<accession>A0AAD7XUH0</accession>
<keyword evidence="12" id="KW-0862">Zinc</keyword>
<evidence type="ECO:0000256" key="1">
    <source>
        <dbReference type="ARBA" id="ARBA00022670"/>
    </source>
</evidence>